<dbReference type="KEGG" id="aqu:100640403"/>
<reference evidence="2" key="2">
    <citation type="submission" date="2017-05" db="UniProtKB">
        <authorList>
            <consortium name="EnsemblMetazoa"/>
        </authorList>
    </citation>
    <scope>IDENTIFICATION</scope>
</reference>
<protein>
    <recommendedName>
        <fullName evidence="4">MARVEL domain-containing protein</fullName>
    </recommendedName>
</protein>
<feature type="transmembrane region" description="Helical" evidence="1">
    <location>
        <begin position="27"/>
        <end position="52"/>
    </location>
</feature>
<evidence type="ECO:0008006" key="4">
    <source>
        <dbReference type="Google" id="ProtNLM"/>
    </source>
</evidence>
<keyword evidence="3" id="KW-1185">Reference proteome</keyword>
<feature type="transmembrane region" description="Helical" evidence="1">
    <location>
        <begin position="128"/>
        <end position="150"/>
    </location>
</feature>
<dbReference type="InParanoid" id="A0A1X7VFB5"/>
<evidence type="ECO:0000256" key="1">
    <source>
        <dbReference type="SAM" id="Phobius"/>
    </source>
</evidence>
<feature type="transmembrane region" description="Helical" evidence="1">
    <location>
        <begin position="94"/>
        <end position="116"/>
    </location>
</feature>
<evidence type="ECO:0000313" key="2">
    <source>
        <dbReference type="EnsemblMetazoa" id="Aqu2.1.38726_001"/>
    </source>
</evidence>
<gene>
    <name evidence="2" type="primary">100640403</name>
</gene>
<evidence type="ECO:0000313" key="3">
    <source>
        <dbReference type="Proteomes" id="UP000007879"/>
    </source>
</evidence>
<keyword evidence="1" id="KW-0812">Transmembrane</keyword>
<dbReference type="EnsemblMetazoa" id="XM_003384339.3">
    <property type="protein sequence ID" value="XP_003384387.1"/>
    <property type="gene ID" value="LOC100640403"/>
</dbReference>
<feature type="transmembrane region" description="Helical" evidence="1">
    <location>
        <begin position="183"/>
        <end position="204"/>
    </location>
</feature>
<dbReference type="EnsemblMetazoa" id="Aqu2.1.38726_001">
    <property type="protein sequence ID" value="Aqu2.1.38726_001"/>
    <property type="gene ID" value="Aqu2.1.38726"/>
</dbReference>
<dbReference type="AlphaFoldDB" id="A0A1X7VFB5"/>
<organism evidence="2">
    <name type="scientific">Amphimedon queenslandica</name>
    <name type="common">Sponge</name>
    <dbReference type="NCBI Taxonomy" id="400682"/>
    <lineage>
        <taxon>Eukaryota</taxon>
        <taxon>Metazoa</taxon>
        <taxon>Porifera</taxon>
        <taxon>Demospongiae</taxon>
        <taxon>Heteroscleromorpha</taxon>
        <taxon>Haplosclerida</taxon>
        <taxon>Niphatidae</taxon>
        <taxon>Amphimedon</taxon>
    </lineage>
</organism>
<name>A0A1X7VFB5_AMPQE</name>
<keyword evidence="1" id="KW-0472">Membrane</keyword>
<dbReference type="Proteomes" id="UP000007879">
    <property type="component" value="Unassembled WGS sequence"/>
</dbReference>
<keyword evidence="1" id="KW-1133">Transmembrane helix</keyword>
<proteinExistence type="predicted"/>
<reference evidence="3" key="1">
    <citation type="journal article" date="2010" name="Nature">
        <title>The Amphimedon queenslandica genome and the evolution of animal complexity.</title>
        <authorList>
            <person name="Srivastava M."/>
            <person name="Simakov O."/>
            <person name="Chapman J."/>
            <person name="Fahey B."/>
            <person name="Gauthier M.E."/>
            <person name="Mitros T."/>
            <person name="Richards G.S."/>
            <person name="Conaco C."/>
            <person name="Dacre M."/>
            <person name="Hellsten U."/>
            <person name="Larroux C."/>
            <person name="Putnam N.H."/>
            <person name="Stanke M."/>
            <person name="Adamska M."/>
            <person name="Darling A."/>
            <person name="Degnan S.M."/>
            <person name="Oakley T.H."/>
            <person name="Plachetzki D.C."/>
            <person name="Zhai Y."/>
            <person name="Adamski M."/>
            <person name="Calcino A."/>
            <person name="Cummins S.F."/>
            <person name="Goodstein D.M."/>
            <person name="Harris C."/>
            <person name="Jackson D.J."/>
            <person name="Leys S.P."/>
            <person name="Shu S."/>
            <person name="Woodcroft B.J."/>
            <person name="Vervoort M."/>
            <person name="Kosik K.S."/>
            <person name="Manning G."/>
            <person name="Degnan B.M."/>
            <person name="Rokhsar D.S."/>
        </authorList>
    </citation>
    <scope>NUCLEOTIDE SEQUENCE [LARGE SCALE GENOMIC DNA]</scope>
</reference>
<accession>A0A1X7VFB5</accession>
<sequence>MRKSRADEDDWLLDGGERRRRERNWTVTFCSFFFCLLYLVALAMALGSVGYFGMVQYHVSKWNESESKNRPCILYSKYNKGRNALNVGDNVYCILNIGGDVILALLCLLLLAISLFQLTCGIWNTCSAICTLLLQILALILGLLLAINLLSGYYDTCRNTDKRCAEYFPKDNDDGYIRMSQGAVLVCFFALFASLAMQILLLCCCRKRTHSTSQELGGNEWIDSDRIMKREKYNVFD</sequence>